<dbReference type="HOGENOM" id="CLU_298192_0_0_1"/>
<dbReference type="SMART" id="SM00369">
    <property type="entry name" value="LRR_TYP"/>
    <property type="match status" value="4"/>
</dbReference>
<evidence type="ECO:0000256" key="2">
    <source>
        <dbReference type="ARBA" id="ARBA00022737"/>
    </source>
</evidence>
<dbReference type="GeneID" id="7201002"/>
<proteinExistence type="predicted"/>
<dbReference type="EMBL" id="CM000611">
    <property type="protein sequence ID" value="EEC48478.1"/>
    <property type="molecule type" value="Genomic_DNA"/>
</dbReference>
<feature type="region of interest" description="Disordered" evidence="3">
    <location>
        <begin position="42"/>
        <end position="65"/>
    </location>
</feature>
<feature type="transmembrane region" description="Helical" evidence="4">
    <location>
        <begin position="228"/>
        <end position="249"/>
    </location>
</feature>
<evidence type="ECO:0000256" key="4">
    <source>
        <dbReference type="SAM" id="Phobius"/>
    </source>
</evidence>
<keyword evidence="4" id="KW-1133">Transmembrane helix</keyword>
<sequence>MIGMMDSEETETAESETIVINEAGSITPNVNGTLTDEDAGAQENAKGLPQTASTQCSGDPQSRAPVMLDAKGKSNTLPVQTQIYRTRIPAIASEADVFGSQRDTIDAREKAPRPFEYEIGMEEGSAAFALPSPLLCEGASRPGAFPMGLTRPLDDNEDLSAHSNLLQSESFLHTSSLLSMDESSGILVEASLVPDDSFIETSTTDNKPTALVQANPLPDTAFFFRPKIICTVLGTLIIIILALALGIVLSARSIDEGVSALNEGNLSASSSDAPTSANTLIELFPIEALPTYTQMSLQDPLSAQSRAVAWLKDDPLLASYSNSRRLQRFALATLYYSTRGEMWSTNDGWLSETDECTWFSDLGSASSICDAGIYRAISLVKNKLRGTIPQEMELLDSLVHLRMNFNFVFGPLVPQIANLIALEDLQLANAGLQGPFPMELASLTKCRKGFFHSNDFTGGLPSDLFASWTAVKDLDFGRNMFEGSIPVEIGAMVNIVSLGFDDNVFLSGELPSEFGLLTALEFLWLQGNSLTGTVPSSLGALTRLRELQIHNNFFTGALPEELCELVKKNNLIVVVDCFQVNCDCECECVESSRPLPSGLLSMPTLNPTMIPSSVNVISPTITSANRLQELRDNSLPEFTRLALGDPTSPQARAFSWLEQDPNVDDFSEKRLFHRFVLATLYESTNGEAWIRNDGWMTYTPECDWYFDTTWTASPTCLGDTFEYLVLEDNNLQGSLPLELGLLTGLKAIVLSQNFLSGEIPSTLGSISGLIELELSENNLEWFIPTELGLLTSLTVLNLQSNNLSGSIPREIGNMLKLEYLFLDTNILTGTLPMELGNLVNLLSIWIFRNDLDGSIPSSLADISRLEDLQIDRNLLNYSLPSPLWRALSRAAFINVADNLLSGTIPSQVGLLRQVVMIDFFDNLFSGTIPTEFGLLTNLEELSFVDNIFSGTIPTELGLLSNMRTLFLHDNYFHGSVPSELCNLVHSQSLDLSVDCNMVICTCNCECDLSFRL</sequence>
<evidence type="ECO:0000256" key="3">
    <source>
        <dbReference type="SAM" id="MobiDB-lite"/>
    </source>
</evidence>
<dbReference type="Proteomes" id="UP000000759">
    <property type="component" value="Chromosome 8"/>
</dbReference>
<dbReference type="Pfam" id="PF00560">
    <property type="entry name" value="LRR_1"/>
    <property type="match status" value="4"/>
</dbReference>
<dbReference type="Gene3D" id="3.80.10.10">
    <property type="entry name" value="Ribonuclease Inhibitor"/>
    <property type="match status" value="3"/>
</dbReference>
<feature type="compositionally biased region" description="Polar residues" evidence="3">
    <location>
        <begin position="50"/>
        <end position="60"/>
    </location>
</feature>
<dbReference type="RefSeq" id="XP_002180287.1">
    <property type="nucleotide sequence ID" value="XM_002180251.1"/>
</dbReference>
<dbReference type="InterPro" id="IPR001611">
    <property type="entry name" value="Leu-rich_rpt"/>
</dbReference>
<dbReference type="FunFam" id="3.80.10.10:FF:000383">
    <property type="entry name" value="Leucine-rich repeat receptor protein kinase EMS1"/>
    <property type="match status" value="3"/>
</dbReference>
<dbReference type="PaxDb" id="2850-Phatr45913"/>
<evidence type="ECO:0000313" key="6">
    <source>
        <dbReference type="Proteomes" id="UP000000759"/>
    </source>
</evidence>
<dbReference type="SUPFAM" id="SSF52058">
    <property type="entry name" value="L domain-like"/>
    <property type="match status" value="2"/>
</dbReference>
<dbReference type="AlphaFoldDB" id="B7FZ50"/>
<dbReference type="OrthoDB" id="203703at2759"/>
<dbReference type="InterPro" id="IPR003591">
    <property type="entry name" value="Leu-rich_rpt_typical-subtyp"/>
</dbReference>
<dbReference type="InterPro" id="IPR052592">
    <property type="entry name" value="LRR-RLK"/>
</dbReference>
<dbReference type="STRING" id="556484.B7FZ50"/>
<name>B7FZ50_PHATC</name>
<dbReference type="InterPro" id="IPR032675">
    <property type="entry name" value="LRR_dom_sf"/>
</dbReference>
<keyword evidence="6" id="KW-1185">Reference proteome</keyword>
<gene>
    <name evidence="5" type="ORF">PHATRDRAFT_45913</name>
</gene>
<evidence type="ECO:0000256" key="1">
    <source>
        <dbReference type="ARBA" id="ARBA00022614"/>
    </source>
</evidence>
<evidence type="ECO:0000313" key="5">
    <source>
        <dbReference type="EMBL" id="EEC48478.1"/>
    </source>
</evidence>
<dbReference type="KEGG" id="pti:PHATRDRAFT_45913"/>
<organism evidence="5 6">
    <name type="scientific">Phaeodactylum tricornutum (strain CCAP 1055/1)</name>
    <dbReference type="NCBI Taxonomy" id="556484"/>
    <lineage>
        <taxon>Eukaryota</taxon>
        <taxon>Sar</taxon>
        <taxon>Stramenopiles</taxon>
        <taxon>Ochrophyta</taxon>
        <taxon>Bacillariophyta</taxon>
        <taxon>Bacillariophyceae</taxon>
        <taxon>Bacillariophycidae</taxon>
        <taxon>Naviculales</taxon>
        <taxon>Phaeodactylaceae</taxon>
        <taxon>Phaeodactylum</taxon>
    </lineage>
</organism>
<dbReference type="eggNOG" id="KOG0619">
    <property type="taxonomic scope" value="Eukaryota"/>
</dbReference>
<reference evidence="5 6" key="1">
    <citation type="journal article" date="2008" name="Nature">
        <title>The Phaeodactylum genome reveals the evolutionary history of diatom genomes.</title>
        <authorList>
            <person name="Bowler C."/>
            <person name="Allen A.E."/>
            <person name="Badger J.H."/>
            <person name="Grimwood J."/>
            <person name="Jabbari K."/>
            <person name="Kuo A."/>
            <person name="Maheswari U."/>
            <person name="Martens C."/>
            <person name="Maumus F."/>
            <person name="Otillar R.P."/>
            <person name="Rayko E."/>
            <person name="Salamov A."/>
            <person name="Vandepoele K."/>
            <person name="Beszteri B."/>
            <person name="Gruber A."/>
            <person name="Heijde M."/>
            <person name="Katinka M."/>
            <person name="Mock T."/>
            <person name="Valentin K."/>
            <person name="Verret F."/>
            <person name="Berges J.A."/>
            <person name="Brownlee C."/>
            <person name="Cadoret J.P."/>
            <person name="Chiovitti A."/>
            <person name="Choi C.J."/>
            <person name="Coesel S."/>
            <person name="De Martino A."/>
            <person name="Detter J.C."/>
            <person name="Durkin C."/>
            <person name="Falciatore A."/>
            <person name="Fournet J."/>
            <person name="Haruta M."/>
            <person name="Huysman M.J."/>
            <person name="Jenkins B.D."/>
            <person name="Jiroutova K."/>
            <person name="Jorgensen R.E."/>
            <person name="Joubert Y."/>
            <person name="Kaplan A."/>
            <person name="Kroger N."/>
            <person name="Kroth P.G."/>
            <person name="La Roche J."/>
            <person name="Lindquist E."/>
            <person name="Lommer M."/>
            <person name="Martin-Jezequel V."/>
            <person name="Lopez P.J."/>
            <person name="Lucas S."/>
            <person name="Mangogna M."/>
            <person name="McGinnis K."/>
            <person name="Medlin L.K."/>
            <person name="Montsant A."/>
            <person name="Oudot-Le Secq M.P."/>
            <person name="Napoli C."/>
            <person name="Obornik M."/>
            <person name="Parker M.S."/>
            <person name="Petit J.L."/>
            <person name="Porcel B.M."/>
            <person name="Poulsen N."/>
            <person name="Robison M."/>
            <person name="Rychlewski L."/>
            <person name="Rynearson T.A."/>
            <person name="Schmutz J."/>
            <person name="Shapiro H."/>
            <person name="Siaut M."/>
            <person name="Stanley M."/>
            <person name="Sussman M.R."/>
            <person name="Taylor A.R."/>
            <person name="Vardi A."/>
            <person name="von Dassow P."/>
            <person name="Vyverman W."/>
            <person name="Willis A."/>
            <person name="Wyrwicz L.S."/>
            <person name="Rokhsar D.S."/>
            <person name="Weissenbach J."/>
            <person name="Armbrust E.V."/>
            <person name="Green B.R."/>
            <person name="Van de Peer Y."/>
            <person name="Grigoriev I.V."/>
        </authorList>
    </citation>
    <scope>NUCLEOTIDE SEQUENCE [LARGE SCALE GENOMIC DNA]</scope>
    <source>
        <strain evidence="5 6">CCAP 1055/1</strain>
    </source>
</reference>
<accession>B7FZ50</accession>
<keyword evidence="4" id="KW-0472">Membrane</keyword>
<keyword evidence="4" id="KW-0812">Transmembrane</keyword>
<protein>
    <submittedName>
        <fullName evidence="5">Uncharacterized protein</fullName>
    </submittedName>
</protein>
<dbReference type="InParanoid" id="B7FZ50"/>
<dbReference type="PANTHER" id="PTHR48054:SF30">
    <property type="entry name" value="LEUCINE-RICH REPEAT PROTEIN KINASE FAMILY PROTEIN"/>
    <property type="match status" value="1"/>
</dbReference>
<keyword evidence="2" id="KW-0677">Repeat</keyword>
<dbReference type="PANTHER" id="PTHR48054">
    <property type="entry name" value="RECEPTOR KINASE-LIKE PROTEIN XA21"/>
    <property type="match status" value="1"/>
</dbReference>
<keyword evidence="1" id="KW-0433">Leucine-rich repeat</keyword>
<reference evidence="6" key="2">
    <citation type="submission" date="2008-08" db="EMBL/GenBank/DDBJ databases">
        <authorList>
            <consortium name="Diatom Consortium"/>
            <person name="Grigoriev I."/>
            <person name="Grimwood J."/>
            <person name="Kuo A."/>
            <person name="Otillar R.P."/>
            <person name="Salamov A."/>
            <person name="Detter J.C."/>
            <person name="Lindquist E."/>
            <person name="Shapiro H."/>
            <person name="Lucas S."/>
            <person name="Glavina del Rio T."/>
            <person name="Pitluck S."/>
            <person name="Rokhsar D."/>
            <person name="Bowler C."/>
        </authorList>
    </citation>
    <scope>GENOME REANNOTATION</scope>
    <source>
        <strain evidence="6">CCAP 1055/1</strain>
    </source>
</reference>